<accession>A0ABU1G651</accession>
<dbReference type="EMBL" id="JARWAK010000019">
    <property type="protein sequence ID" value="MDR5868438.1"/>
    <property type="molecule type" value="Genomic_DNA"/>
</dbReference>
<evidence type="ECO:0000259" key="1">
    <source>
        <dbReference type="Pfam" id="PF13503"/>
    </source>
</evidence>
<organism evidence="2 3">
    <name type="scientific">Halomonas koreensis</name>
    <dbReference type="NCBI Taxonomy" id="245385"/>
    <lineage>
        <taxon>Bacteria</taxon>
        <taxon>Pseudomonadati</taxon>
        <taxon>Pseudomonadota</taxon>
        <taxon>Gammaproteobacteria</taxon>
        <taxon>Oceanospirillales</taxon>
        <taxon>Halomonadaceae</taxon>
        <taxon>Halomonas</taxon>
    </lineage>
</organism>
<dbReference type="RefSeq" id="WP_309654013.1">
    <property type="nucleotide sequence ID" value="NZ_JARWAK010000019.1"/>
</dbReference>
<name>A0ABU1G651_9GAMM</name>
<dbReference type="Pfam" id="PF13503">
    <property type="entry name" value="DUF4123"/>
    <property type="match status" value="1"/>
</dbReference>
<dbReference type="Proteomes" id="UP001264519">
    <property type="component" value="Unassembled WGS sequence"/>
</dbReference>
<protein>
    <submittedName>
        <fullName evidence="2">DUF4123 domain-containing protein</fullName>
    </submittedName>
</protein>
<feature type="domain" description="DUF4123" evidence="1">
    <location>
        <begin position="22"/>
        <end position="133"/>
    </location>
</feature>
<dbReference type="InterPro" id="IPR025391">
    <property type="entry name" value="DUF4123"/>
</dbReference>
<evidence type="ECO:0000313" key="3">
    <source>
        <dbReference type="Proteomes" id="UP001264519"/>
    </source>
</evidence>
<keyword evidence="3" id="KW-1185">Reference proteome</keyword>
<reference evidence="2 3" key="1">
    <citation type="submission" date="2023-04" db="EMBL/GenBank/DDBJ databases">
        <title>A long-awaited taxogenomic arrangement of the family Halomonadaceae.</title>
        <authorList>
            <person name="De La Haba R."/>
            <person name="Chuvochina M."/>
            <person name="Wittouck S."/>
            <person name="Arahal D.R."/>
            <person name="Sanchez-Porro C."/>
            <person name="Hugenholtz P."/>
            <person name="Ventosa A."/>
        </authorList>
    </citation>
    <scope>NUCLEOTIDE SEQUENCE [LARGE SCALE GENOMIC DNA]</scope>
    <source>
        <strain evidence="2 3">DSM 23530</strain>
    </source>
</reference>
<evidence type="ECO:0000313" key="2">
    <source>
        <dbReference type="EMBL" id="MDR5868438.1"/>
    </source>
</evidence>
<sequence>MSTGLMPDDWWNGQDSWVGNRYALIEMGALSGETRTALVEAAGGSYWPLIRGTQQEHLIREGPWLMALSNAEEADWPGLQAMGCGLMAWIESALPEPALASQLAPAMTVLSPEGKAWLLRFYSPSIIQALHERATWSWHRDLFNGIERWWYRAQPGGWQYLDGLPDDGRRHDAWRLECDASLWDALTGNTEVMTLTAHFVSEMPELFGDICPCDRPGRVANALAAADEAQLLRPEDRRVYVYLWLEKGESFLHSDSMKHGIEQAACSAKTLLESLQTLEEH</sequence>
<proteinExistence type="predicted"/>
<comment type="caution">
    <text evidence="2">The sequence shown here is derived from an EMBL/GenBank/DDBJ whole genome shotgun (WGS) entry which is preliminary data.</text>
</comment>
<gene>
    <name evidence="2" type="ORF">QC818_16760</name>
</gene>